<dbReference type="OrthoDB" id="4119964at2"/>
<dbReference type="AlphaFoldDB" id="A0A1X7AEP9"/>
<gene>
    <name evidence="2" type="ORF">EHSB41UT_00211</name>
</gene>
<feature type="compositionally biased region" description="Basic and acidic residues" evidence="1">
    <location>
        <begin position="224"/>
        <end position="241"/>
    </location>
</feature>
<reference evidence="2 3" key="1">
    <citation type="submission" date="2017-03" db="EMBL/GenBank/DDBJ databases">
        <authorList>
            <person name="Afonso C.L."/>
            <person name="Miller P.J."/>
            <person name="Scott M.A."/>
            <person name="Spackman E."/>
            <person name="Goraichik I."/>
            <person name="Dimitrov K.M."/>
            <person name="Suarez D.L."/>
            <person name="Swayne D.E."/>
        </authorList>
    </citation>
    <scope>NUCLEOTIDE SEQUENCE [LARGE SCALE GENOMIC DNA]</scope>
    <source>
        <strain evidence="2">SB41UT1</strain>
    </source>
</reference>
<proteinExistence type="predicted"/>
<dbReference type="EMBL" id="FWPT01000001">
    <property type="protein sequence ID" value="SMA32946.1"/>
    <property type="molecule type" value="Genomic_DNA"/>
</dbReference>
<keyword evidence="3" id="KW-1185">Reference proteome</keyword>
<protein>
    <recommendedName>
        <fullName evidence="4">DUF2971 domain-containing protein</fullName>
    </recommendedName>
</protein>
<dbReference type="InterPro" id="IPR021352">
    <property type="entry name" value="DUF2971"/>
</dbReference>
<dbReference type="Proteomes" id="UP000196573">
    <property type="component" value="Unassembled WGS sequence"/>
</dbReference>
<evidence type="ECO:0000313" key="2">
    <source>
        <dbReference type="EMBL" id="SMA32946.1"/>
    </source>
</evidence>
<sequence>MTLLTASPTDSSVFDKPPKGRLEFLHHHQKALGIKPAQRIQKRRQAIAQLKAQMESPQFPQSVLSNVGVFSLSEDPLNILMWSHYAHYHQGFVVEFRIPTRWFRHYAHRIDRLLVSLPVTYSDQRPSFKYWPDDNLDAITTLLLTKSDIWSYEKEHRVVKTSGGDGVYKYARDEVLSGVIAGAKMSDDNRQVLADIVSTIKPEIENDLALYHAKQSTTEYSIEVPDHPRISPEKQEKLFPA</sequence>
<accession>A0A1X7AEP9</accession>
<evidence type="ECO:0000256" key="1">
    <source>
        <dbReference type="SAM" id="MobiDB-lite"/>
    </source>
</evidence>
<organism evidence="2 3">
    <name type="scientific">Parendozoicomonas haliclonae</name>
    <dbReference type="NCBI Taxonomy" id="1960125"/>
    <lineage>
        <taxon>Bacteria</taxon>
        <taxon>Pseudomonadati</taxon>
        <taxon>Pseudomonadota</taxon>
        <taxon>Gammaproteobacteria</taxon>
        <taxon>Oceanospirillales</taxon>
        <taxon>Endozoicomonadaceae</taxon>
        <taxon>Parendozoicomonas</taxon>
    </lineage>
</organism>
<evidence type="ECO:0000313" key="3">
    <source>
        <dbReference type="Proteomes" id="UP000196573"/>
    </source>
</evidence>
<name>A0A1X7AEP9_9GAMM</name>
<dbReference type="Pfam" id="PF11185">
    <property type="entry name" value="DUF2971"/>
    <property type="match status" value="1"/>
</dbReference>
<feature type="region of interest" description="Disordered" evidence="1">
    <location>
        <begin position="221"/>
        <end position="241"/>
    </location>
</feature>
<evidence type="ECO:0008006" key="4">
    <source>
        <dbReference type="Google" id="ProtNLM"/>
    </source>
</evidence>